<dbReference type="Proteomes" id="UP000681722">
    <property type="component" value="Unassembled WGS sequence"/>
</dbReference>
<evidence type="ECO:0000313" key="5">
    <source>
        <dbReference type="Proteomes" id="UP000663829"/>
    </source>
</evidence>
<evidence type="ECO:0000313" key="1">
    <source>
        <dbReference type="EMBL" id="CAF0882219.1"/>
    </source>
</evidence>
<sequence>MYKTVKINDIEPEQKYSGRFNNQPLSMNDSYWINKIHDYHTGKSVDKYRVQYQISNSHFNSSSGNAILHSFMLAYNNHEDIILSPDDLWLMISIYFSKYVNDNAEQLRHLFVDHKEKKKLVVTEPVGKREEDWTDFFGMMKEKISKNVKSADIIDHLVSNFSTTTQIESILSYACIMDTFKAYFSYGRCIPDCGIRAVHFQGTSDDWHLLKHKTEQLKMYTKTDDDYHQYLDNVLPILDEFIKTYQGHVNSGFWDRVMNLEHGQLGSGSTMYISGWILKLFYGININSNQIEFDDITLNNIKVPVEVENHCTGQRKTCYIVGGFHGVQSENHKHKPVMSLAVIEDLSTIRNLNDA</sequence>
<dbReference type="PANTHER" id="PTHR31252:SF11">
    <property type="entry name" value="DUF4419 DOMAIN-CONTAINING PROTEIN"/>
    <property type="match status" value="1"/>
</dbReference>
<accession>A0A815SEI6</accession>
<evidence type="ECO:0000313" key="2">
    <source>
        <dbReference type="EMBL" id="CAF1491152.1"/>
    </source>
</evidence>
<evidence type="ECO:0008006" key="6">
    <source>
        <dbReference type="Google" id="ProtNLM"/>
    </source>
</evidence>
<protein>
    <recommendedName>
        <fullName evidence="6">DUF4419 domain-containing protein</fullName>
    </recommendedName>
</protein>
<organism evidence="2 5">
    <name type="scientific">Didymodactylos carnosus</name>
    <dbReference type="NCBI Taxonomy" id="1234261"/>
    <lineage>
        <taxon>Eukaryota</taxon>
        <taxon>Metazoa</taxon>
        <taxon>Spiralia</taxon>
        <taxon>Gnathifera</taxon>
        <taxon>Rotifera</taxon>
        <taxon>Eurotatoria</taxon>
        <taxon>Bdelloidea</taxon>
        <taxon>Philodinida</taxon>
        <taxon>Philodinidae</taxon>
        <taxon>Didymodactylos</taxon>
    </lineage>
</organism>
<name>A0A815SEI6_9BILA</name>
<dbReference type="Proteomes" id="UP000663829">
    <property type="component" value="Unassembled WGS sequence"/>
</dbReference>
<dbReference type="EMBL" id="CAJOBA010002966">
    <property type="protein sequence ID" value="CAF3665806.1"/>
    <property type="molecule type" value="Genomic_DNA"/>
</dbReference>
<dbReference type="EMBL" id="CAJOBC010087224">
    <property type="protein sequence ID" value="CAF4354183.1"/>
    <property type="molecule type" value="Genomic_DNA"/>
</dbReference>
<dbReference type="AlphaFoldDB" id="A0A815SEI6"/>
<dbReference type="InterPro" id="IPR025533">
    <property type="entry name" value="DUF4419"/>
</dbReference>
<dbReference type="OrthoDB" id="9987685at2759"/>
<reference evidence="2" key="1">
    <citation type="submission" date="2021-02" db="EMBL/GenBank/DDBJ databases">
        <authorList>
            <person name="Nowell W R."/>
        </authorList>
    </citation>
    <scope>NUCLEOTIDE SEQUENCE</scope>
</reference>
<dbReference type="Pfam" id="PF14388">
    <property type="entry name" value="DUF4419"/>
    <property type="match status" value="1"/>
</dbReference>
<proteinExistence type="predicted"/>
<dbReference type="EMBL" id="CAJNOQ010021732">
    <property type="protein sequence ID" value="CAF1491152.1"/>
    <property type="molecule type" value="Genomic_DNA"/>
</dbReference>
<evidence type="ECO:0000313" key="4">
    <source>
        <dbReference type="EMBL" id="CAF4354183.1"/>
    </source>
</evidence>
<keyword evidence="5" id="KW-1185">Reference proteome</keyword>
<evidence type="ECO:0000313" key="3">
    <source>
        <dbReference type="EMBL" id="CAF3665806.1"/>
    </source>
</evidence>
<gene>
    <name evidence="2" type="ORF">GPM918_LOCUS36262</name>
    <name evidence="1" type="ORF">OVA965_LOCUS8680</name>
    <name evidence="4" type="ORF">SRO942_LOCUS36991</name>
    <name evidence="3" type="ORF">TMI583_LOCUS8676</name>
</gene>
<dbReference type="Proteomes" id="UP000682733">
    <property type="component" value="Unassembled WGS sequence"/>
</dbReference>
<dbReference type="EMBL" id="CAJNOK010002965">
    <property type="protein sequence ID" value="CAF0882219.1"/>
    <property type="molecule type" value="Genomic_DNA"/>
</dbReference>
<dbReference type="PANTHER" id="PTHR31252">
    <property type="entry name" value="DUF4419 DOMAIN-CONTAINING PROTEIN"/>
    <property type="match status" value="1"/>
</dbReference>
<dbReference type="Proteomes" id="UP000677228">
    <property type="component" value="Unassembled WGS sequence"/>
</dbReference>
<comment type="caution">
    <text evidence="2">The sequence shown here is derived from an EMBL/GenBank/DDBJ whole genome shotgun (WGS) entry which is preliminary data.</text>
</comment>